<dbReference type="InterPro" id="IPR003593">
    <property type="entry name" value="AAA+_ATPase"/>
</dbReference>
<dbReference type="GO" id="GO:0031114">
    <property type="term" value="P:regulation of microtubule depolymerization"/>
    <property type="evidence" value="ECO:0007669"/>
    <property type="project" value="UniProtKB-ARBA"/>
</dbReference>
<proteinExistence type="inferred from homology"/>
<dbReference type="PANTHER" id="PTHR23074:SF17">
    <property type="entry name" value="FIDGETIN-LIKE PROTEIN 1"/>
    <property type="match status" value="1"/>
</dbReference>
<comment type="similarity">
    <text evidence="1">Belongs to the AAA ATPase family.</text>
</comment>
<evidence type="ECO:0000313" key="5">
    <source>
        <dbReference type="EMBL" id="ALC39236.1"/>
    </source>
</evidence>
<dbReference type="EMBL" id="CP012523">
    <property type="protein sequence ID" value="ALC39236.1"/>
    <property type="molecule type" value="Genomic_DNA"/>
</dbReference>
<dbReference type="GO" id="GO:0000070">
    <property type="term" value="P:mitotic sister chromatid segregation"/>
    <property type="evidence" value="ECO:0007669"/>
    <property type="project" value="UniProtKB-ARBA"/>
</dbReference>
<dbReference type="GO" id="GO:0005694">
    <property type="term" value="C:chromosome"/>
    <property type="evidence" value="ECO:0007669"/>
    <property type="project" value="UniProtKB-ARBA"/>
</dbReference>
<dbReference type="Pfam" id="PF00004">
    <property type="entry name" value="AAA"/>
    <property type="match status" value="1"/>
</dbReference>
<dbReference type="InterPro" id="IPR050304">
    <property type="entry name" value="MT-severing_AAA_ATPase"/>
</dbReference>
<dbReference type="STRING" id="30019.A0A0M5IWE8"/>
<dbReference type="GO" id="GO:0016887">
    <property type="term" value="F:ATP hydrolysis activity"/>
    <property type="evidence" value="ECO:0007669"/>
    <property type="project" value="InterPro"/>
</dbReference>
<accession>A0A0M5IWE8</accession>
<dbReference type="SMR" id="A0A0M5IWE8"/>
<dbReference type="SMART" id="SM00382">
    <property type="entry name" value="AAA"/>
    <property type="match status" value="1"/>
</dbReference>
<keyword evidence="6" id="KW-1185">Reference proteome</keyword>
<feature type="domain" description="AAA+ ATPase" evidence="4">
    <location>
        <begin position="267"/>
        <end position="403"/>
    </location>
</feature>
<dbReference type="InterPro" id="IPR041569">
    <property type="entry name" value="AAA_lid_3"/>
</dbReference>
<dbReference type="Pfam" id="PF17862">
    <property type="entry name" value="AAA_lid_3"/>
    <property type="match status" value="1"/>
</dbReference>
<dbReference type="FunFam" id="1.10.8.60:FF:000022">
    <property type="entry name" value="Fidgetin like 1"/>
    <property type="match status" value="1"/>
</dbReference>
<name>A0A0M5IWE8_DROBS</name>
<organism evidence="5 6">
    <name type="scientific">Drosophila busckii</name>
    <name type="common">Fruit fly</name>
    <dbReference type="NCBI Taxonomy" id="30019"/>
    <lineage>
        <taxon>Eukaryota</taxon>
        <taxon>Metazoa</taxon>
        <taxon>Ecdysozoa</taxon>
        <taxon>Arthropoda</taxon>
        <taxon>Hexapoda</taxon>
        <taxon>Insecta</taxon>
        <taxon>Pterygota</taxon>
        <taxon>Neoptera</taxon>
        <taxon>Endopterygota</taxon>
        <taxon>Diptera</taxon>
        <taxon>Brachycera</taxon>
        <taxon>Muscomorpha</taxon>
        <taxon>Ephydroidea</taxon>
        <taxon>Drosophilidae</taxon>
        <taxon>Drosophila</taxon>
    </lineage>
</organism>
<evidence type="ECO:0000256" key="1">
    <source>
        <dbReference type="ARBA" id="ARBA00006914"/>
    </source>
</evidence>
<dbReference type="AlphaFoldDB" id="A0A0M5IWE8"/>
<evidence type="ECO:0000313" key="6">
    <source>
        <dbReference type="Proteomes" id="UP000494163"/>
    </source>
</evidence>
<dbReference type="Pfam" id="PF09336">
    <property type="entry name" value="Vps4_C"/>
    <property type="match status" value="1"/>
</dbReference>
<gene>
    <name evidence="5" type="ORF">Dbus_chr2Lg1321</name>
</gene>
<sequence>MCAWRRQSVLLTHATANLNDATHFAVLQGHQNKLDAISENYMQERLASCMKLLTDCGQKDGAKMPLAWPTPKISAFERSCRGKYESCKHDEITVDELCPKPKTATTSAANLCQQPVNAPKKAKESNAAPPAPGGFRTAREQLIINNKKQSAQAPPQPDACRLMNFSKKKPIEARGINSKFVSPLAETNEAADTTVNGNTKPPTVAIPPSLSHLDAAMVEQIMHESMHTYKPIAWEDIAGLEYAKSTFMETIILPLRRPDLFQNLRRPPRGVLLFGPPGTGKTLIAKCIATQAKATFFSINPSSLTSKWVGEGEKLVRTLFAVAVAHKPAIIFMDEVDSLLSQRNKNEHESSRRLKNEFFIQLDGTLTNDNDHIVVVGATNRPQELDEAMRRRFVRRLYVPLPALDARKQIIQKNIEQVKYELSEEQLMQLAELTEGYSGADMASLCSYAAMEPLRSLSVGEIDVIDAQQLAAVTMGDFESALKHVSKSVSASDVEQYVEWNKTYGSKSF</sequence>
<dbReference type="SUPFAM" id="SSF52540">
    <property type="entry name" value="P-loop containing nucleoside triphosphate hydrolases"/>
    <property type="match status" value="1"/>
</dbReference>
<dbReference type="GO" id="GO:0051013">
    <property type="term" value="P:microtubule severing"/>
    <property type="evidence" value="ECO:0007669"/>
    <property type="project" value="UniProtKB-ARBA"/>
</dbReference>
<protein>
    <submittedName>
        <fullName evidence="5">CG3326</fullName>
    </submittedName>
</protein>
<dbReference type="GO" id="GO:0005813">
    <property type="term" value="C:centrosome"/>
    <property type="evidence" value="ECO:0007669"/>
    <property type="project" value="UniProtKB-ARBA"/>
</dbReference>
<reference evidence="5 6" key="1">
    <citation type="submission" date="2015-08" db="EMBL/GenBank/DDBJ databases">
        <title>Ancestral chromatin configuration constrains chromatin evolution on differentiating sex chromosomes in Drosophila.</title>
        <authorList>
            <person name="Zhou Q."/>
            <person name="Bachtrog D."/>
        </authorList>
    </citation>
    <scope>NUCLEOTIDE SEQUENCE [LARGE SCALE GENOMIC DNA]</scope>
    <source>
        <tissue evidence="5">Whole larvae</tissue>
    </source>
</reference>
<dbReference type="GO" id="GO:0008568">
    <property type="term" value="F:microtubule severing ATPase activity"/>
    <property type="evidence" value="ECO:0007669"/>
    <property type="project" value="UniProtKB-ARBA"/>
</dbReference>
<dbReference type="PANTHER" id="PTHR23074">
    <property type="entry name" value="AAA DOMAIN-CONTAINING"/>
    <property type="match status" value="1"/>
</dbReference>
<dbReference type="InterPro" id="IPR027417">
    <property type="entry name" value="P-loop_NTPase"/>
</dbReference>
<keyword evidence="2" id="KW-0547">Nucleotide-binding</keyword>
<evidence type="ECO:0000259" key="4">
    <source>
        <dbReference type="SMART" id="SM00382"/>
    </source>
</evidence>
<evidence type="ECO:0000256" key="3">
    <source>
        <dbReference type="ARBA" id="ARBA00022840"/>
    </source>
</evidence>
<dbReference type="Gene3D" id="3.40.50.300">
    <property type="entry name" value="P-loop containing nucleotide triphosphate hydrolases"/>
    <property type="match status" value="1"/>
</dbReference>
<keyword evidence="3" id="KW-0067">ATP-binding</keyword>
<dbReference type="Proteomes" id="UP000494163">
    <property type="component" value="Chromosome 2L"/>
</dbReference>
<dbReference type="OMA" id="IAWEDIA"/>
<dbReference type="InterPro" id="IPR003959">
    <property type="entry name" value="ATPase_AAA_core"/>
</dbReference>
<dbReference type="OrthoDB" id="10251136at2759"/>
<dbReference type="InterPro" id="IPR015415">
    <property type="entry name" value="Spast_Vps4_C"/>
</dbReference>
<dbReference type="GO" id="GO:0005524">
    <property type="term" value="F:ATP binding"/>
    <property type="evidence" value="ECO:0007669"/>
    <property type="project" value="UniProtKB-KW"/>
</dbReference>
<dbReference type="FunFam" id="3.40.50.300:FF:000093">
    <property type="entry name" value="Fidgetin-like 1"/>
    <property type="match status" value="1"/>
</dbReference>
<dbReference type="Gene3D" id="1.10.8.60">
    <property type="match status" value="1"/>
</dbReference>
<evidence type="ECO:0000256" key="2">
    <source>
        <dbReference type="ARBA" id="ARBA00022741"/>
    </source>
</evidence>